<evidence type="ECO:0000256" key="1">
    <source>
        <dbReference type="ARBA" id="ARBA00004651"/>
    </source>
</evidence>
<keyword evidence="4 7" id="KW-0812">Transmembrane</keyword>
<protein>
    <recommendedName>
        <fullName evidence="8">VTT domain-containing protein</fullName>
    </recommendedName>
</protein>
<proteinExistence type="inferred from homology"/>
<dbReference type="PANTHER" id="PTHR30353">
    <property type="entry name" value="INNER MEMBRANE PROTEIN DEDA-RELATED"/>
    <property type="match status" value="1"/>
</dbReference>
<dbReference type="Pfam" id="PF09335">
    <property type="entry name" value="VTT_dom"/>
    <property type="match status" value="1"/>
</dbReference>
<dbReference type="GO" id="GO:0005886">
    <property type="term" value="C:plasma membrane"/>
    <property type="evidence" value="ECO:0007669"/>
    <property type="project" value="UniProtKB-SubCell"/>
</dbReference>
<evidence type="ECO:0000256" key="4">
    <source>
        <dbReference type="ARBA" id="ARBA00022692"/>
    </source>
</evidence>
<dbReference type="Proteomes" id="UP000235584">
    <property type="component" value="Chromosome"/>
</dbReference>
<evidence type="ECO:0000259" key="8">
    <source>
        <dbReference type="Pfam" id="PF09335"/>
    </source>
</evidence>
<evidence type="ECO:0000256" key="6">
    <source>
        <dbReference type="ARBA" id="ARBA00023136"/>
    </source>
</evidence>
<accession>A0A2K9NS07</accession>
<dbReference type="InterPro" id="IPR032818">
    <property type="entry name" value="DedA-like"/>
</dbReference>
<keyword evidence="10" id="KW-1185">Reference proteome</keyword>
<gene>
    <name evidence="9" type="ORF">C0V70_09330</name>
</gene>
<sequence>MVRASFAKIFEVMSLLDPLLAIATDPLAFFQFFGYWGLAAILFAEVGLFGFFLPGDSLLLTLGLISAKGDIDINVLIPSLLVATILGDHFSYFLGRKFADWTRRNMNKILLEEKHLEMAHQFYLKHGGKTILFCKFIAFVRTFAPFIAGTSKMNYLKFTLYEVAGAVIWVVGIVGGAHYLGKTVDFDITKYFHYFVILLIFLLISPFFLKFFKNKR</sequence>
<evidence type="ECO:0000256" key="2">
    <source>
        <dbReference type="ARBA" id="ARBA00010792"/>
    </source>
</evidence>
<feature type="transmembrane region" description="Helical" evidence="7">
    <location>
        <begin position="73"/>
        <end position="94"/>
    </location>
</feature>
<feature type="transmembrane region" description="Helical" evidence="7">
    <location>
        <begin position="192"/>
        <end position="212"/>
    </location>
</feature>
<name>A0A2K9NS07_BACTC</name>
<comment type="similarity">
    <text evidence="2 7">Belongs to the DedA family.</text>
</comment>
<evidence type="ECO:0000256" key="5">
    <source>
        <dbReference type="ARBA" id="ARBA00022989"/>
    </source>
</evidence>
<dbReference type="AlphaFoldDB" id="A0A2K9NS07"/>
<comment type="subcellular location">
    <subcellularLocation>
        <location evidence="1 7">Cell membrane</location>
        <topology evidence="1 7">Multi-pass membrane protein</topology>
    </subcellularLocation>
</comment>
<dbReference type="PANTHER" id="PTHR30353:SF0">
    <property type="entry name" value="TRANSMEMBRANE PROTEIN"/>
    <property type="match status" value="1"/>
</dbReference>
<keyword evidence="3 7" id="KW-1003">Cell membrane</keyword>
<dbReference type="KEGG" id="bsto:C0V70_09330"/>
<feature type="transmembrane region" description="Helical" evidence="7">
    <location>
        <begin position="32"/>
        <end position="53"/>
    </location>
</feature>
<evidence type="ECO:0000256" key="3">
    <source>
        <dbReference type="ARBA" id="ARBA00022475"/>
    </source>
</evidence>
<feature type="transmembrane region" description="Helical" evidence="7">
    <location>
        <begin position="160"/>
        <end position="180"/>
    </location>
</feature>
<evidence type="ECO:0000313" key="9">
    <source>
        <dbReference type="EMBL" id="AUN98301.1"/>
    </source>
</evidence>
<evidence type="ECO:0000256" key="7">
    <source>
        <dbReference type="RuleBase" id="RU367016"/>
    </source>
</evidence>
<dbReference type="EMBL" id="CP025704">
    <property type="protein sequence ID" value="AUN98301.1"/>
    <property type="molecule type" value="Genomic_DNA"/>
</dbReference>
<organism evidence="9 10">
    <name type="scientific">Bacteriovorax stolpii</name>
    <name type="common">Bdellovibrio stolpii</name>
    <dbReference type="NCBI Taxonomy" id="960"/>
    <lineage>
        <taxon>Bacteria</taxon>
        <taxon>Pseudomonadati</taxon>
        <taxon>Bdellovibrionota</taxon>
        <taxon>Bacteriovoracia</taxon>
        <taxon>Bacteriovoracales</taxon>
        <taxon>Bacteriovoracaceae</taxon>
        <taxon>Bacteriovorax</taxon>
    </lineage>
</organism>
<keyword evidence="5 7" id="KW-1133">Transmembrane helix</keyword>
<keyword evidence="6 7" id="KW-0472">Membrane</keyword>
<dbReference type="InterPro" id="IPR032816">
    <property type="entry name" value="VTT_dom"/>
</dbReference>
<feature type="domain" description="VTT" evidence="8">
    <location>
        <begin position="53"/>
        <end position="174"/>
    </location>
</feature>
<reference evidence="9 10" key="1">
    <citation type="submission" date="2018-01" db="EMBL/GenBank/DDBJ databases">
        <title>Complete genome sequence of Bacteriovorax stolpii DSM12778.</title>
        <authorList>
            <person name="Tang B."/>
            <person name="Chang J."/>
        </authorList>
    </citation>
    <scope>NUCLEOTIDE SEQUENCE [LARGE SCALE GENOMIC DNA]</scope>
    <source>
        <strain evidence="9 10">DSM 12778</strain>
    </source>
</reference>
<evidence type="ECO:0000313" key="10">
    <source>
        <dbReference type="Proteomes" id="UP000235584"/>
    </source>
</evidence>